<dbReference type="Gene3D" id="1.25.40.10">
    <property type="entry name" value="Tetratricopeptide repeat domain"/>
    <property type="match status" value="1"/>
</dbReference>
<evidence type="ECO:0000313" key="1">
    <source>
        <dbReference type="EMBL" id="VDN99411.1"/>
    </source>
</evidence>
<dbReference type="STRING" id="102285.A0A0R3T915"/>
<keyword evidence="2" id="KW-1185">Reference proteome</keyword>
<dbReference type="PANTHER" id="PTHR16797:SF4">
    <property type="entry name" value="40-KDA HUNTINGTIN-ASSOCIATED PROTEIN"/>
    <property type="match status" value="1"/>
</dbReference>
<protein>
    <submittedName>
        <fullName evidence="3">TPR_REGION domain-containing protein</fullName>
    </submittedName>
</protein>
<dbReference type="PANTHER" id="PTHR16797">
    <property type="entry name" value="FACTOR VIII-ASSOCIATED GENE 1"/>
    <property type="match status" value="1"/>
</dbReference>
<dbReference type="GO" id="GO:0005769">
    <property type="term" value="C:early endosome"/>
    <property type="evidence" value="ECO:0007669"/>
    <property type="project" value="TreeGrafter"/>
</dbReference>
<dbReference type="EMBL" id="UZAE01002115">
    <property type="protein sequence ID" value="VDN99411.1"/>
    <property type="molecule type" value="Genomic_DNA"/>
</dbReference>
<dbReference type="SUPFAM" id="SSF48452">
    <property type="entry name" value="TPR-like"/>
    <property type="match status" value="1"/>
</dbReference>
<dbReference type="OrthoDB" id="10249246at2759"/>
<name>A0A0R3T915_RODNA</name>
<dbReference type="WBParaSite" id="HNAJ_0000355401-mRNA-1">
    <property type="protein sequence ID" value="HNAJ_0000355401-mRNA-1"/>
    <property type="gene ID" value="HNAJ_0000355401"/>
</dbReference>
<dbReference type="AlphaFoldDB" id="A0A0R3T915"/>
<evidence type="ECO:0000313" key="2">
    <source>
        <dbReference type="Proteomes" id="UP000278807"/>
    </source>
</evidence>
<sequence>MNPNLDYANIYKEISGKLQKKIFRHVNADESRNDFAYIAKSLAGEETYEYAAVFTLGKAKCESMSGKTLAEAATLMEAGRLFTRAEENLQTTSAFSSGELLENGLSCFLKAAKIYDSCMSFTHAANCYIFAGDTLWKFKKLSEAIKVYSLAADIFCRDAPRVTHILMKCLKIYVISRDYSSALNTVFKIQTLMQDARATHGYELELFIEELKAIEIYRVLLVLFTLPPKSKAISKDGPMSLSIYIDENDESAQDSIAKYLDEDLVVYLKSLILSYTSEDLNSLDITASFLQAYLDSFQRGILQDLVERVANPSDDIL</sequence>
<dbReference type="GO" id="GO:0099518">
    <property type="term" value="P:vesicle cytoskeletal trafficking"/>
    <property type="evidence" value="ECO:0007669"/>
    <property type="project" value="TreeGrafter"/>
</dbReference>
<dbReference type="InterPro" id="IPR039494">
    <property type="entry name" value="F8A"/>
</dbReference>
<dbReference type="Proteomes" id="UP000278807">
    <property type="component" value="Unassembled WGS sequence"/>
</dbReference>
<proteinExistence type="predicted"/>
<gene>
    <name evidence="1" type="ORF">HNAJ_LOCUS3552</name>
</gene>
<accession>A0A0R3T915</accession>
<dbReference type="InterPro" id="IPR011990">
    <property type="entry name" value="TPR-like_helical_dom_sf"/>
</dbReference>
<reference evidence="1 2" key="2">
    <citation type="submission" date="2018-11" db="EMBL/GenBank/DDBJ databases">
        <authorList>
            <consortium name="Pathogen Informatics"/>
        </authorList>
    </citation>
    <scope>NUCLEOTIDE SEQUENCE [LARGE SCALE GENOMIC DNA]</scope>
</reference>
<evidence type="ECO:0000313" key="3">
    <source>
        <dbReference type="WBParaSite" id="HNAJ_0000355401-mRNA-1"/>
    </source>
</evidence>
<reference evidence="3" key="1">
    <citation type="submission" date="2017-02" db="UniProtKB">
        <authorList>
            <consortium name="WormBaseParasite"/>
        </authorList>
    </citation>
    <scope>IDENTIFICATION</scope>
</reference>
<organism evidence="3">
    <name type="scientific">Rodentolepis nana</name>
    <name type="common">Dwarf tapeworm</name>
    <name type="synonym">Hymenolepis nana</name>
    <dbReference type="NCBI Taxonomy" id="102285"/>
    <lineage>
        <taxon>Eukaryota</taxon>
        <taxon>Metazoa</taxon>
        <taxon>Spiralia</taxon>
        <taxon>Lophotrochozoa</taxon>
        <taxon>Platyhelminthes</taxon>
        <taxon>Cestoda</taxon>
        <taxon>Eucestoda</taxon>
        <taxon>Cyclophyllidea</taxon>
        <taxon>Hymenolepididae</taxon>
        <taxon>Rodentolepis</taxon>
    </lineage>
</organism>